<evidence type="ECO:0000256" key="1">
    <source>
        <dbReference type="ARBA" id="ARBA00004123"/>
    </source>
</evidence>
<dbReference type="EMBL" id="AGSI01000005">
    <property type="protein sequence ID" value="EIE24688.1"/>
    <property type="molecule type" value="Genomic_DNA"/>
</dbReference>
<sequence length="439" mass="48761">MANGSTCSDSGSDLAALLEQELDSASLPGSPKETVLAEVEVLEDSRQAKRYIHSGLKLSASEAERVRQQSLKRALSNRKLLLVLDLDHTLLNSTRFDEAVGFEEQLAAIQRARPEDQPVSLYHLEHMRLWTKLRPYVREFLEKAHEVSEMHIYTHGNAEYAIEMARLLDPTKRFFAERIISQGDSTVKHVKDLDVVLGAETAVVILDDTAGVWPSHQQNLLQVERYVFFPACARRFQLNVQSLLELGRDEDEQHGMLASALRVHSRFFGASAGGGQQDVRQHLQALRLQVLSGCRISFSRIIPRGDRFPETHPHWQMAQQHKPIKFAVSNGGSRESQSIEWVQLGAVVTLGVEEDTTHVVAAAKDTDKVHWAVANERHIVSPDWLTASACLWRKMDEDRFPVGDAPTVVAKVGLSAEEDTKAALAGAGGGMRVASSNES</sequence>
<dbReference type="SMART" id="SM00577">
    <property type="entry name" value="CPDc"/>
    <property type="match status" value="1"/>
</dbReference>
<gene>
    <name evidence="9" type="ORF">COCSUDRAFT_41020</name>
</gene>
<evidence type="ECO:0000256" key="3">
    <source>
        <dbReference type="ARBA" id="ARBA00023242"/>
    </source>
</evidence>
<dbReference type="Gene3D" id="3.40.50.1000">
    <property type="entry name" value="HAD superfamily/HAD-like"/>
    <property type="match status" value="1"/>
</dbReference>
<dbReference type="Pfam" id="PF03031">
    <property type="entry name" value="NIF"/>
    <property type="match status" value="1"/>
</dbReference>
<dbReference type="InterPro" id="IPR036412">
    <property type="entry name" value="HAD-like_sf"/>
</dbReference>
<evidence type="ECO:0000256" key="6">
    <source>
        <dbReference type="RuleBase" id="RU366066"/>
    </source>
</evidence>
<name>I0Z219_COCSC</name>
<evidence type="ECO:0000259" key="7">
    <source>
        <dbReference type="PROSITE" id="PS50172"/>
    </source>
</evidence>
<dbReference type="CDD" id="cd17729">
    <property type="entry name" value="BRCT_CTDP1"/>
    <property type="match status" value="1"/>
</dbReference>
<reference evidence="9 10" key="1">
    <citation type="journal article" date="2012" name="Genome Biol.">
        <title>The genome of the polar eukaryotic microalga coccomyxa subellipsoidea reveals traits of cold adaptation.</title>
        <authorList>
            <person name="Blanc G."/>
            <person name="Agarkova I."/>
            <person name="Grimwood J."/>
            <person name="Kuo A."/>
            <person name="Brueggeman A."/>
            <person name="Dunigan D."/>
            <person name="Gurnon J."/>
            <person name="Ladunga I."/>
            <person name="Lindquist E."/>
            <person name="Lucas S."/>
            <person name="Pangilinan J."/>
            <person name="Proschold T."/>
            <person name="Salamov A."/>
            <person name="Schmutz J."/>
            <person name="Weeks D."/>
            <person name="Yamada T."/>
            <person name="Claverie J.M."/>
            <person name="Grigoriev I."/>
            <person name="Van Etten J."/>
            <person name="Lomsadze A."/>
            <person name="Borodovsky M."/>
        </authorList>
    </citation>
    <scope>NUCLEOTIDE SEQUENCE [LARGE SCALE GENOMIC DNA]</scope>
    <source>
        <strain evidence="9 10">C-169</strain>
    </source>
</reference>
<dbReference type="GO" id="GO:0008420">
    <property type="term" value="F:RNA polymerase II CTD heptapeptide repeat phosphatase activity"/>
    <property type="evidence" value="ECO:0007669"/>
    <property type="project" value="UniProtKB-UniRule"/>
</dbReference>
<dbReference type="InterPro" id="IPR039189">
    <property type="entry name" value="Fcp1"/>
</dbReference>
<dbReference type="Gene3D" id="3.40.50.10190">
    <property type="entry name" value="BRCT domain"/>
    <property type="match status" value="1"/>
</dbReference>
<dbReference type="NCBIfam" id="TIGR02250">
    <property type="entry name" value="FCP1_euk"/>
    <property type="match status" value="1"/>
</dbReference>
<dbReference type="Proteomes" id="UP000007264">
    <property type="component" value="Unassembled WGS sequence"/>
</dbReference>
<dbReference type="SUPFAM" id="SSF52113">
    <property type="entry name" value="BRCT domain"/>
    <property type="match status" value="1"/>
</dbReference>
<comment type="catalytic activity">
    <reaction evidence="5 6">
        <text>O-phospho-L-threonyl-[protein] + H2O = L-threonyl-[protein] + phosphate</text>
        <dbReference type="Rhea" id="RHEA:47004"/>
        <dbReference type="Rhea" id="RHEA-COMP:11060"/>
        <dbReference type="Rhea" id="RHEA-COMP:11605"/>
        <dbReference type="ChEBI" id="CHEBI:15377"/>
        <dbReference type="ChEBI" id="CHEBI:30013"/>
        <dbReference type="ChEBI" id="CHEBI:43474"/>
        <dbReference type="ChEBI" id="CHEBI:61977"/>
        <dbReference type="EC" id="3.1.3.16"/>
    </reaction>
</comment>
<comment type="function">
    <text evidence="6">This promotes the activity of RNA polymerase II.</text>
</comment>
<dbReference type="EC" id="3.1.3.16" evidence="6"/>
<accession>I0Z219</accession>
<dbReference type="STRING" id="574566.I0Z219"/>
<evidence type="ECO:0000259" key="8">
    <source>
        <dbReference type="PROSITE" id="PS50969"/>
    </source>
</evidence>
<dbReference type="PROSITE" id="PS50969">
    <property type="entry name" value="FCP1"/>
    <property type="match status" value="1"/>
</dbReference>
<comment type="caution">
    <text evidence="9">The sequence shown here is derived from an EMBL/GenBank/DDBJ whole genome shotgun (WGS) entry which is preliminary data.</text>
</comment>
<dbReference type="PANTHER" id="PTHR23081">
    <property type="entry name" value="RNA POLYMERASE II CTD PHOSPHATASE"/>
    <property type="match status" value="1"/>
</dbReference>
<dbReference type="InterPro" id="IPR036420">
    <property type="entry name" value="BRCT_dom_sf"/>
</dbReference>
<evidence type="ECO:0000256" key="5">
    <source>
        <dbReference type="ARBA" id="ARBA00048336"/>
    </source>
</evidence>
<dbReference type="PROSITE" id="PS50172">
    <property type="entry name" value="BRCT"/>
    <property type="match status" value="1"/>
</dbReference>
<organism evidence="9 10">
    <name type="scientific">Coccomyxa subellipsoidea (strain C-169)</name>
    <name type="common">Green microalga</name>
    <dbReference type="NCBI Taxonomy" id="574566"/>
    <lineage>
        <taxon>Eukaryota</taxon>
        <taxon>Viridiplantae</taxon>
        <taxon>Chlorophyta</taxon>
        <taxon>core chlorophytes</taxon>
        <taxon>Trebouxiophyceae</taxon>
        <taxon>Trebouxiophyceae incertae sedis</taxon>
        <taxon>Coccomyxaceae</taxon>
        <taxon>Coccomyxa</taxon>
        <taxon>Coccomyxa subellipsoidea</taxon>
    </lineage>
</organism>
<dbReference type="InterPro" id="IPR011947">
    <property type="entry name" value="FCP1_euk"/>
</dbReference>
<evidence type="ECO:0000313" key="10">
    <source>
        <dbReference type="Proteomes" id="UP000007264"/>
    </source>
</evidence>
<dbReference type="eggNOG" id="KOG0323">
    <property type="taxonomic scope" value="Eukaryota"/>
</dbReference>
<keyword evidence="3 6" id="KW-0539">Nucleus</keyword>
<evidence type="ECO:0000256" key="2">
    <source>
        <dbReference type="ARBA" id="ARBA00022801"/>
    </source>
</evidence>
<keyword evidence="2 6" id="KW-0378">Hydrolase</keyword>
<dbReference type="InterPro" id="IPR023214">
    <property type="entry name" value="HAD_sf"/>
</dbReference>
<dbReference type="CDD" id="cd07521">
    <property type="entry name" value="HAD_FCP1-like"/>
    <property type="match status" value="1"/>
</dbReference>
<dbReference type="PANTHER" id="PTHR23081:SF36">
    <property type="entry name" value="RNA POLYMERASE II SUBUNIT A C-TERMINAL DOMAIN PHOSPHATASE"/>
    <property type="match status" value="1"/>
</dbReference>
<dbReference type="GO" id="GO:0005634">
    <property type="term" value="C:nucleus"/>
    <property type="evidence" value="ECO:0007669"/>
    <property type="project" value="UniProtKB-SubCell"/>
</dbReference>
<dbReference type="KEGG" id="csl:COCSUDRAFT_41020"/>
<protein>
    <recommendedName>
        <fullName evidence="6">RNA polymerase II C-terminal domain phosphatase-like</fullName>
        <ecNumber evidence="6">3.1.3.16</ecNumber>
    </recommendedName>
</protein>
<dbReference type="InterPro" id="IPR004274">
    <property type="entry name" value="FCP1_dom"/>
</dbReference>
<dbReference type="GeneID" id="17042689"/>
<comment type="subcellular location">
    <subcellularLocation>
        <location evidence="1 6">Nucleus</location>
    </subcellularLocation>
</comment>
<dbReference type="OrthoDB" id="10249888at2759"/>
<keyword evidence="10" id="KW-1185">Reference proteome</keyword>
<feature type="domain" description="BRCT" evidence="7">
    <location>
        <begin position="343"/>
        <end position="402"/>
    </location>
</feature>
<dbReference type="SUPFAM" id="SSF56784">
    <property type="entry name" value="HAD-like"/>
    <property type="match status" value="1"/>
</dbReference>
<evidence type="ECO:0000313" key="9">
    <source>
        <dbReference type="EMBL" id="EIE24688.1"/>
    </source>
</evidence>
<dbReference type="RefSeq" id="XP_005649232.1">
    <property type="nucleotide sequence ID" value="XM_005649175.1"/>
</dbReference>
<feature type="domain" description="FCP1 homology" evidence="8">
    <location>
        <begin position="75"/>
        <end position="247"/>
    </location>
</feature>
<comment type="catalytic activity">
    <reaction evidence="4 6">
        <text>O-phospho-L-seryl-[protein] + H2O = L-seryl-[protein] + phosphate</text>
        <dbReference type="Rhea" id="RHEA:20629"/>
        <dbReference type="Rhea" id="RHEA-COMP:9863"/>
        <dbReference type="Rhea" id="RHEA-COMP:11604"/>
        <dbReference type="ChEBI" id="CHEBI:15377"/>
        <dbReference type="ChEBI" id="CHEBI:29999"/>
        <dbReference type="ChEBI" id="CHEBI:43474"/>
        <dbReference type="ChEBI" id="CHEBI:83421"/>
        <dbReference type="EC" id="3.1.3.16"/>
    </reaction>
</comment>
<dbReference type="AlphaFoldDB" id="I0Z219"/>
<evidence type="ECO:0000256" key="4">
    <source>
        <dbReference type="ARBA" id="ARBA00047761"/>
    </source>
</evidence>
<dbReference type="InterPro" id="IPR001357">
    <property type="entry name" value="BRCT_dom"/>
</dbReference>
<proteinExistence type="predicted"/>